<evidence type="ECO:0000256" key="3">
    <source>
        <dbReference type="ARBA" id="ARBA00022553"/>
    </source>
</evidence>
<feature type="domain" description="Histidine kinase/HSP90-like ATPase" evidence="11">
    <location>
        <begin position="325"/>
        <end position="415"/>
    </location>
</feature>
<keyword evidence="3" id="KW-0597">Phosphoprotein</keyword>
<evidence type="ECO:0000256" key="5">
    <source>
        <dbReference type="ARBA" id="ARBA00022741"/>
    </source>
</evidence>
<evidence type="ECO:0000256" key="7">
    <source>
        <dbReference type="ARBA" id="ARBA00022840"/>
    </source>
</evidence>
<keyword evidence="6 12" id="KW-0418">Kinase</keyword>
<evidence type="ECO:0000256" key="10">
    <source>
        <dbReference type="SAM" id="Phobius"/>
    </source>
</evidence>
<comment type="caution">
    <text evidence="12">The sequence shown here is derived from an EMBL/GenBank/DDBJ whole genome shotgun (WGS) entry which is preliminary data.</text>
</comment>
<organism evidence="12 13">
    <name type="scientific">Siminovitchia acidinfaciens</name>
    <dbReference type="NCBI Taxonomy" id="2321395"/>
    <lineage>
        <taxon>Bacteria</taxon>
        <taxon>Bacillati</taxon>
        <taxon>Bacillota</taxon>
        <taxon>Bacilli</taxon>
        <taxon>Bacillales</taxon>
        <taxon>Bacillaceae</taxon>
        <taxon>Siminovitchia</taxon>
    </lineage>
</organism>
<dbReference type="Proteomes" id="UP000287156">
    <property type="component" value="Unassembled WGS sequence"/>
</dbReference>
<keyword evidence="10" id="KW-0472">Membrane</keyword>
<protein>
    <recommendedName>
        <fullName evidence="2">histidine kinase</fullName>
        <ecNumber evidence="2">2.7.13.3</ecNumber>
    </recommendedName>
</protein>
<dbReference type="OrthoDB" id="199946at2"/>
<feature type="transmembrane region" description="Helical" evidence="10">
    <location>
        <begin position="82"/>
        <end position="100"/>
    </location>
</feature>
<dbReference type="Pfam" id="PF02518">
    <property type="entry name" value="HATPase_c"/>
    <property type="match status" value="1"/>
</dbReference>
<feature type="coiled-coil region" evidence="9">
    <location>
        <begin position="175"/>
        <end position="202"/>
    </location>
</feature>
<comment type="catalytic activity">
    <reaction evidence="1">
        <text>ATP + protein L-histidine = ADP + protein N-phospho-L-histidine.</text>
        <dbReference type="EC" id="2.7.13.3"/>
    </reaction>
</comment>
<dbReference type="Gene3D" id="3.30.565.10">
    <property type="entry name" value="Histidine kinase-like ATPase, C-terminal domain"/>
    <property type="match status" value="1"/>
</dbReference>
<dbReference type="CDD" id="cd16917">
    <property type="entry name" value="HATPase_UhpB-NarQ-NarX-like"/>
    <property type="match status" value="1"/>
</dbReference>
<keyword evidence="10" id="KW-1133">Transmembrane helix</keyword>
<feature type="transmembrane region" description="Helical" evidence="10">
    <location>
        <begin position="58"/>
        <end position="75"/>
    </location>
</feature>
<keyword evidence="8" id="KW-0902">Two-component regulatory system</keyword>
<keyword evidence="7" id="KW-0067">ATP-binding</keyword>
<dbReference type="SMART" id="SM00387">
    <property type="entry name" value="HATPase_c"/>
    <property type="match status" value="1"/>
</dbReference>
<evidence type="ECO:0000256" key="6">
    <source>
        <dbReference type="ARBA" id="ARBA00022777"/>
    </source>
</evidence>
<feature type="transmembrane region" description="Helical" evidence="10">
    <location>
        <begin position="106"/>
        <end position="122"/>
    </location>
</feature>
<keyword evidence="10" id="KW-0812">Transmembrane</keyword>
<dbReference type="GO" id="GO:0016020">
    <property type="term" value="C:membrane"/>
    <property type="evidence" value="ECO:0007669"/>
    <property type="project" value="InterPro"/>
</dbReference>
<evidence type="ECO:0000256" key="9">
    <source>
        <dbReference type="SAM" id="Coils"/>
    </source>
</evidence>
<feature type="transmembrane region" description="Helical" evidence="10">
    <location>
        <begin position="127"/>
        <end position="147"/>
    </location>
</feature>
<dbReference type="InterPro" id="IPR011712">
    <property type="entry name" value="Sig_transdc_His_kin_sub3_dim/P"/>
</dbReference>
<name>A0A429XV24_9BACI</name>
<dbReference type="InterPro" id="IPR003594">
    <property type="entry name" value="HATPase_dom"/>
</dbReference>
<dbReference type="GO" id="GO:0000155">
    <property type="term" value="F:phosphorelay sensor kinase activity"/>
    <property type="evidence" value="ECO:0007669"/>
    <property type="project" value="InterPro"/>
</dbReference>
<dbReference type="Pfam" id="PF07730">
    <property type="entry name" value="HisKA_3"/>
    <property type="match status" value="1"/>
</dbReference>
<feature type="transmembrane region" description="Helical" evidence="10">
    <location>
        <begin position="27"/>
        <end position="46"/>
    </location>
</feature>
<dbReference type="PANTHER" id="PTHR24421:SF10">
    <property type="entry name" value="NITRATE_NITRITE SENSOR PROTEIN NARQ"/>
    <property type="match status" value="1"/>
</dbReference>
<evidence type="ECO:0000259" key="11">
    <source>
        <dbReference type="SMART" id="SM00387"/>
    </source>
</evidence>
<dbReference type="InterPro" id="IPR036890">
    <property type="entry name" value="HATPase_C_sf"/>
</dbReference>
<keyword evidence="9" id="KW-0175">Coiled coil</keyword>
<dbReference type="GO" id="GO:0005524">
    <property type="term" value="F:ATP binding"/>
    <property type="evidence" value="ECO:0007669"/>
    <property type="project" value="UniProtKB-KW"/>
</dbReference>
<evidence type="ECO:0000256" key="1">
    <source>
        <dbReference type="ARBA" id="ARBA00000085"/>
    </source>
</evidence>
<accession>A0A429XV24</accession>
<dbReference type="GO" id="GO:0046983">
    <property type="term" value="F:protein dimerization activity"/>
    <property type="evidence" value="ECO:0007669"/>
    <property type="project" value="InterPro"/>
</dbReference>
<evidence type="ECO:0000313" key="13">
    <source>
        <dbReference type="Proteomes" id="UP000287156"/>
    </source>
</evidence>
<dbReference type="SUPFAM" id="SSF55874">
    <property type="entry name" value="ATPase domain of HSP90 chaperone/DNA topoisomerase II/histidine kinase"/>
    <property type="match status" value="1"/>
</dbReference>
<proteinExistence type="predicted"/>
<sequence>MIIISRNDRKTDRFDYIPSPRGDLMKLSLLSSIRLVMMLLLSYFYYLSVEDHTTLQTTYVIIAALGFCINHFLIHTPFAKNYFSLAIGLDSILILGFVFLFPESTLYLILFGVNAVTLFLIADNKKIIWGFSLAFFIMWAACILYIYQETGIFDIPSNIINFTFIVFEAIVGRLIHKLLHAQEKIKDQYDELQETHQALTIAHEQLHDYSMQVEKLTLVQERNRISGEIHDTVGHKMTALLVQLQVAKELMNIQPEKSRETILLCEELARNALQELRLSVRTLKEDNQNRSFIVVVKKILEDYQEMTGLKSNIYVKGDVLQIPPSIQLDLTRMIQESITNAVRHGQATECHVSIEIADSAIETSIKDNGTGSPEVNPGFGMKNMRERVHHHGGQIVFESNPREGFIVKASFPLREMHWEMGGA</sequence>
<dbReference type="EMBL" id="QYTV02000010">
    <property type="protein sequence ID" value="RST72034.1"/>
    <property type="molecule type" value="Genomic_DNA"/>
</dbReference>
<dbReference type="PANTHER" id="PTHR24421">
    <property type="entry name" value="NITRATE/NITRITE SENSOR PROTEIN NARX-RELATED"/>
    <property type="match status" value="1"/>
</dbReference>
<evidence type="ECO:0000256" key="8">
    <source>
        <dbReference type="ARBA" id="ARBA00023012"/>
    </source>
</evidence>
<evidence type="ECO:0000256" key="4">
    <source>
        <dbReference type="ARBA" id="ARBA00022679"/>
    </source>
</evidence>
<dbReference type="AlphaFoldDB" id="A0A429XV24"/>
<keyword evidence="5" id="KW-0547">Nucleotide-binding</keyword>
<evidence type="ECO:0000256" key="2">
    <source>
        <dbReference type="ARBA" id="ARBA00012438"/>
    </source>
</evidence>
<feature type="transmembrane region" description="Helical" evidence="10">
    <location>
        <begin position="159"/>
        <end position="176"/>
    </location>
</feature>
<dbReference type="EC" id="2.7.13.3" evidence="2"/>
<keyword evidence="4" id="KW-0808">Transferase</keyword>
<dbReference type="InterPro" id="IPR050482">
    <property type="entry name" value="Sensor_HK_TwoCompSys"/>
</dbReference>
<evidence type="ECO:0000313" key="12">
    <source>
        <dbReference type="EMBL" id="RST72034.1"/>
    </source>
</evidence>
<gene>
    <name evidence="12" type="ORF">D4T97_017385</name>
</gene>
<reference evidence="12" key="1">
    <citation type="submission" date="2018-12" db="EMBL/GenBank/DDBJ databases">
        <authorList>
            <person name="Sun L."/>
            <person name="Chen Z."/>
        </authorList>
    </citation>
    <scope>NUCLEOTIDE SEQUENCE [LARGE SCALE GENOMIC DNA]</scope>
    <source>
        <strain evidence="12">3-2-2</strain>
    </source>
</reference>
<keyword evidence="13" id="KW-1185">Reference proteome</keyword>
<dbReference type="Gene3D" id="1.20.5.1930">
    <property type="match status" value="1"/>
</dbReference>